<sequence length="197" mass="22378">MNTIAERLREETRPIHEQTEHLLYADALRTGTLSADQYRHLLLTHFGYHRSLESAIDQHPDFFADYEPDTRRKTPWLAADLAQLHLSQPFTDDVFTAWSPTELLGAAYVGEGSMLGGKTVWHYLQQCSAVVPLLKNARFYQGYGSETGQRWRAFGAFLTQKAAGRPDVVVDAAQRAFLIYHKLFKAVQLILTETNPV</sequence>
<dbReference type="Proteomes" id="UP001597469">
    <property type="component" value="Unassembled WGS sequence"/>
</dbReference>
<dbReference type="SUPFAM" id="SSF48613">
    <property type="entry name" value="Heme oxygenase-like"/>
    <property type="match status" value="1"/>
</dbReference>
<gene>
    <name evidence="1" type="ORF">ACFSUS_11760</name>
</gene>
<dbReference type="Gene3D" id="1.20.910.10">
    <property type="entry name" value="Heme oxygenase-like"/>
    <property type="match status" value="1"/>
</dbReference>
<reference evidence="2" key="1">
    <citation type="journal article" date="2019" name="Int. J. Syst. Evol. Microbiol.">
        <title>The Global Catalogue of Microorganisms (GCM) 10K type strain sequencing project: providing services to taxonomists for standard genome sequencing and annotation.</title>
        <authorList>
            <consortium name="The Broad Institute Genomics Platform"/>
            <consortium name="The Broad Institute Genome Sequencing Center for Infectious Disease"/>
            <person name="Wu L."/>
            <person name="Ma J."/>
        </authorList>
    </citation>
    <scope>NUCLEOTIDE SEQUENCE [LARGE SCALE GENOMIC DNA]</scope>
    <source>
        <strain evidence="2">KCTC 42805</strain>
    </source>
</reference>
<dbReference type="InterPro" id="IPR016053">
    <property type="entry name" value="Haem_Oase-like"/>
</dbReference>
<protein>
    <submittedName>
        <fullName evidence="1">Biliverdin-producing heme oxygenase</fullName>
    </submittedName>
</protein>
<accession>A0ABW5M2Q3</accession>
<dbReference type="EMBL" id="JBHULN010000006">
    <property type="protein sequence ID" value="MFD2571313.1"/>
    <property type="molecule type" value="Genomic_DNA"/>
</dbReference>
<dbReference type="Pfam" id="PF01126">
    <property type="entry name" value="Heme_oxygenase"/>
    <property type="match status" value="1"/>
</dbReference>
<dbReference type="InterPro" id="IPR016084">
    <property type="entry name" value="Haem_Oase-like_multi-hlx"/>
</dbReference>
<dbReference type="RefSeq" id="WP_381522734.1">
    <property type="nucleotide sequence ID" value="NZ_JBHULN010000006.1"/>
</dbReference>
<keyword evidence="2" id="KW-1185">Reference proteome</keyword>
<proteinExistence type="predicted"/>
<comment type="caution">
    <text evidence="1">The sequence shown here is derived from an EMBL/GenBank/DDBJ whole genome shotgun (WGS) entry which is preliminary data.</text>
</comment>
<evidence type="ECO:0000313" key="2">
    <source>
        <dbReference type="Proteomes" id="UP001597469"/>
    </source>
</evidence>
<organism evidence="1 2">
    <name type="scientific">Spirosoma soli</name>
    <dbReference type="NCBI Taxonomy" id="1770529"/>
    <lineage>
        <taxon>Bacteria</taxon>
        <taxon>Pseudomonadati</taxon>
        <taxon>Bacteroidota</taxon>
        <taxon>Cytophagia</taxon>
        <taxon>Cytophagales</taxon>
        <taxon>Cytophagaceae</taxon>
        <taxon>Spirosoma</taxon>
    </lineage>
</organism>
<dbReference type="CDD" id="cd19166">
    <property type="entry name" value="HemeO-bac"/>
    <property type="match status" value="1"/>
</dbReference>
<name>A0ABW5M2Q3_9BACT</name>
<evidence type="ECO:0000313" key="1">
    <source>
        <dbReference type="EMBL" id="MFD2571313.1"/>
    </source>
</evidence>